<dbReference type="Pfam" id="PF00410">
    <property type="entry name" value="Ribosomal_S8"/>
    <property type="match status" value="1"/>
</dbReference>
<dbReference type="GeneID" id="6879800"/>
<dbReference type="Gene3D" id="3.30.1490.10">
    <property type="match status" value="1"/>
</dbReference>
<keyword evidence="4" id="KW-0496">Mitochondrion</keyword>
<evidence type="ECO:0000256" key="2">
    <source>
        <dbReference type="ARBA" id="ARBA00022980"/>
    </source>
</evidence>
<protein>
    <submittedName>
        <fullName evidence="4">Ribosomal protein S8</fullName>
    </submittedName>
</protein>
<dbReference type="EMBL" id="EF494739">
    <property type="protein sequence ID" value="ACH86049.1"/>
    <property type="molecule type" value="Genomic_DNA"/>
</dbReference>
<dbReference type="AlphaFoldDB" id="B5SQ58"/>
<name>B5SQ58_9STRA</name>
<reference evidence="4" key="2">
    <citation type="journal article" date="2016" name="Genome Biol. Evol.">
        <title>Blastocystis mitochondrial genomes appear to show multiple independent gains and losses of start and stop codons.</title>
        <authorList>
            <person name="Jacob A.S."/>
            <person name="Andersen L.O."/>
            <person name="Pavinski Bitar P."/>
            <person name="Richards V.P."/>
            <person name="Shah S."/>
            <person name="Stanhope M.J."/>
            <person name="Stensvold C.R."/>
            <person name="Clark C.G."/>
        </authorList>
    </citation>
    <scope>NUCLEOTIDE SEQUENCE</scope>
    <source>
        <strain evidence="4">DMP/02-328</strain>
    </source>
</reference>
<proteinExistence type="inferred from homology"/>
<reference evidence="4" key="1">
    <citation type="journal article" date="2008" name="Curr. Biol.">
        <title>Organelles in Blastocystis that blur the distinction between mitochondria and hydrogenosomes.</title>
        <authorList>
            <person name="Stechmann A."/>
            <person name="Hamblin K."/>
            <person name="Perez-Brocal V."/>
            <person name="Gaston D."/>
            <person name="Richmond G.S."/>
            <person name="van der Giezen M."/>
            <person name="Clark C.G."/>
            <person name="Roger A.J."/>
        </authorList>
    </citation>
    <scope>NUCLEOTIDE SEQUENCE</scope>
    <source>
        <strain evidence="4">DMP/02-328</strain>
    </source>
</reference>
<evidence type="ECO:0000313" key="4">
    <source>
        <dbReference type="EMBL" id="ACH86049.1"/>
    </source>
</evidence>
<dbReference type="InterPro" id="IPR000630">
    <property type="entry name" value="Ribosomal_uS8"/>
</dbReference>
<dbReference type="GO" id="GO:0006412">
    <property type="term" value="P:translation"/>
    <property type="evidence" value="ECO:0007669"/>
    <property type="project" value="InterPro"/>
</dbReference>
<geneLocation type="mitochondrion" evidence="4"/>
<accession>B5SQ58</accession>
<comment type="similarity">
    <text evidence="1">Belongs to the universal ribosomal protein uS8 family.</text>
</comment>
<keyword evidence="3" id="KW-0687">Ribonucleoprotein</keyword>
<evidence type="ECO:0000256" key="1">
    <source>
        <dbReference type="ARBA" id="ARBA00006471"/>
    </source>
</evidence>
<evidence type="ECO:0000256" key="3">
    <source>
        <dbReference type="ARBA" id="ARBA00023274"/>
    </source>
</evidence>
<dbReference type="GO" id="GO:0003735">
    <property type="term" value="F:structural constituent of ribosome"/>
    <property type="evidence" value="ECO:0007669"/>
    <property type="project" value="InterPro"/>
</dbReference>
<dbReference type="GO" id="GO:0005840">
    <property type="term" value="C:ribosome"/>
    <property type="evidence" value="ECO:0007669"/>
    <property type="project" value="UniProtKB-KW"/>
</dbReference>
<dbReference type="GO" id="GO:1990904">
    <property type="term" value="C:ribonucleoprotein complex"/>
    <property type="evidence" value="ECO:0007669"/>
    <property type="project" value="UniProtKB-KW"/>
</dbReference>
<dbReference type="SUPFAM" id="SSF56047">
    <property type="entry name" value="Ribosomal protein S8"/>
    <property type="match status" value="1"/>
</dbReference>
<dbReference type="InterPro" id="IPR035987">
    <property type="entry name" value="Ribosomal_uS8_sf"/>
</dbReference>
<gene>
    <name evidence="4" type="primary">rps8</name>
</gene>
<organism evidence="4">
    <name type="scientific">Blastocystis sp. DMP/02-328</name>
    <dbReference type="NCBI Taxonomy" id="463136"/>
    <lineage>
        <taxon>Eukaryota</taxon>
        <taxon>Sar</taxon>
        <taxon>Stramenopiles</taxon>
        <taxon>Bigyra</taxon>
        <taxon>Opalozoa</taxon>
        <taxon>Opalinata</taxon>
        <taxon>Blastocystidae</taxon>
        <taxon>Blastocystis</taxon>
    </lineage>
</organism>
<sequence>MLTLLQTINSLNNAILLSKTQIKITKFNNLTLKVLLTLQRLNYIDSFLLNNVHTQCTIFLSKKQNTVFFQQIQSVSTPHKFIYITYSDLVKLKTFDCSGEYLISSTHNKIIMTSDEAIRHHTGGLVLLKLNF</sequence>
<keyword evidence="2 4" id="KW-0689">Ribosomal protein</keyword>
<dbReference type="RefSeq" id="YP_002221366.1">
    <property type="nucleotide sequence ID" value="NC_011212.1"/>
</dbReference>